<name>A0A7S2AYG6_9STRA</name>
<dbReference type="InterPro" id="IPR012677">
    <property type="entry name" value="Nucleotide-bd_a/b_plait_sf"/>
</dbReference>
<evidence type="ECO:0000256" key="1">
    <source>
        <dbReference type="ARBA" id="ARBA00022737"/>
    </source>
</evidence>
<protein>
    <recommendedName>
        <fullName evidence="6">RRM domain-containing protein</fullName>
    </recommendedName>
</protein>
<organism evidence="7">
    <name type="scientific">Octactis speculum</name>
    <dbReference type="NCBI Taxonomy" id="3111310"/>
    <lineage>
        <taxon>Eukaryota</taxon>
        <taxon>Sar</taxon>
        <taxon>Stramenopiles</taxon>
        <taxon>Ochrophyta</taxon>
        <taxon>Dictyochophyceae</taxon>
        <taxon>Dictyochales</taxon>
        <taxon>Dictyochaceae</taxon>
        <taxon>Octactis</taxon>
    </lineage>
</organism>
<feature type="coiled-coil region" evidence="4">
    <location>
        <begin position="408"/>
        <end position="435"/>
    </location>
</feature>
<dbReference type="Gene3D" id="3.30.70.330">
    <property type="match status" value="1"/>
</dbReference>
<evidence type="ECO:0000313" key="7">
    <source>
        <dbReference type="EMBL" id="CAD9380981.1"/>
    </source>
</evidence>
<dbReference type="SUPFAM" id="SSF54928">
    <property type="entry name" value="RNA-binding domain, RBD"/>
    <property type="match status" value="1"/>
</dbReference>
<keyword evidence="1" id="KW-0677">Repeat</keyword>
<dbReference type="InterPro" id="IPR035979">
    <property type="entry name" value="RBD_domain_sf"/>
</dbReference>
<dbReference type="InterPro" id="IPR052462">
    <property type="entry name" value="SLIRP/GR-RBP-like"/>
</dbReference>
<accession>A0A7S2AYG6</accession>
<proteinExistence type="predicted"/>
<dbReference type="EMBL" id="HBGS01008129">
    <property type="protein sequence ID" value="CAD9380981.1"/>
    <property type="molecule type" value="Transcribed_RNA"/>
</dbReference>
<evidence type="ECO:0000256" key="5">
    <source>
        <dbReference type="SAM" id="MobiDB-lite"/>
    </source>
</evidence>
<dbReference type="InterPro" id="IPR000504">
    <property type="entry name" value="RRM_dom"/>
</dbReference>
<dbReference type="PANTHER" id="PTHR48027">
    <property type="entry name" value="HETEROGENEOUS NUCLEAR RIBONUCLEOPROTEIN 87F-RELATED"/>
    <property type="match status" value="1"/>
</dbReference>
<evidence type="ECO:0000256" key="2">
    <source>
        <dbReference type="ARBA" id="ARBA00022884"/>
    </source>
</evidence>
<dbReference type="SMART" id="SM00360">
    <property type="entry name" value="RRM"/>
    <property type="match status" value="1"/>
</dbReference>
<dbReference type="Pfam" id="PF00076">
    <property type="entry name" value="RRM_1"/>
    <property type="match status" value="1"/>
</dbReference>
<dbReference type="AlphaFoldDB" id="A0A7S2AYG6"/>
<keyword evidence="4" id="KW-0175">Coiled coil</keyword>
<keyword evidence="2 3" id="KW-0694">RNA-binding</keyword>
<dbReference type="GO" id="GO:0003729">
    <property type="term" value="F:mRNA binding"/>
    <property type="evidence" value="ECO:0007669"/>
    <property type="project" value="UniProtKB-ARBA"/>
</dbReference>
<dbReference type="CDD" id="cd12362">
    <property type="entry name" value="RRM3_CELF1-6"/>
    <property type="match status" value="1"/>
</dbReference>
<gene>
    <name evidence="7" type="ORF">DSPE1174_LOCUS4236</name>
</gene>
<dbReference type="GO" id="GO:0010629">
    <property type="term" value="P:negative regulation of gene expression"/>
    <property type="evidence" value="ECO:0007669"/>
    <property type="project" value="UniProtKB-ARBA"/>
</dbReference>
<dbReference type="FunFam" id="3.30.70.330:FF:000383">
    <property type="entry name" value="Sex lethal, isoform D"/>
    <property type="match status" value="1"/>
</dbReference>
<feature type="domain" description="RRM" evidence="6">
    <location>
        <begin position="91"/>
        <end position="169"/>
    </location>
</feature>
<feature type="region of interest" description="Disordered" evidence="5">
    <location>
        <begin position="165"/>
        <end position="256"/>
    </location>
</feature>
<reference evidence="7" key="1">
    <citation type="submission" date="2021-01" db="EMBL/GenBank/DDBJ databases">
        <authorList>
            <person name="Corre E."/>
            <person name="Pelletier E."/>
            <person name="Niang G."/>
            <person name="Scheremetjew M."/>
            <person name="Finn R."/>
            <person name="Kale V."/>
            <person name="Holt S."/>
            <person name="Cochrane G."/>
            <person name="Meng A."/>
            <person name="Brown T."/>
            <person name="Cohen L."/>
        </authorList>
    </citation>
    <scope>NUCLEOTIDE SEQUENCE</scope>
    <source>
        <strain evidence="7">CCMP1381</strain>
    </source>
</reference>
<dbReference type="GO" id="GO:0005737">
    <property type="term" value="C:cytoplasm"/>
    <property type="evidence" value="ECO:0007669"/>
    <property type="project" value="UniProtKB-ARBA"/>
</dbReference>
<dbReference type="GO" id="GO:0009967">
    <property type="term" value="P:positive regulation of signal transduction"/>
    <property type="evidence" value="ECO:0007669"/>
    <property type="project" value="UniProtKB-ARBA"/>
</dbReference>
<sequence>MSAPAIIPGSVAMMGLGTETVPAVVPTMVAPGSWDSVNVDLGTPHMKPPLDAAVGFGTPANAVLPVGPDYISHYPGPPIQTTKTCQGPDGCNLFIFHIPNHLTNVDLYNLFVAFGNVISARIMVENETGRSRGFGFVSFDNRRSAVAAIKAMNGYQIGRKRLKVQHKKERPEPGALPMRLPAPPVPNPDIVLPPHIPHHAPHNLGGKAEKVGGGAAPLKRSKRRGNKGVHTPTSQTNGGGPAEPSQPIRITNHNSGDLNGLSLLGTDDTEGELYKHQLQASMLEAALSALHFEDPPLDPNQPINDDLRDDDLIGMGGNVDQLGCPIPACSRALSHSSRRGHLGRAIASTAMSMSTAQQPMFAMDRDLSMSNHMGDRDRLQMSLGGFEPTTAPPYGHDIQGMLPTSLTDASTEEKIHELQRQLAQQTELLTLLLNNQQRQQRVQQHDQLQRGNIACDPVIHGRDQGRIMPHVGDPQIHLQHLQPSQPHLKRYTAGLQ</sequence>
<evidence type="ECO:0000256" key="4">
    <source>
        <dbReference type="SAM" id="Coils"/>
    </source>
</evidence>
<evidence type="ECO:0000259" key="6">
    <source>
        <dbReference type="PROSITE" id="PS50102"/>
    </source>
</evidence>
<evidence type="ECO:0000256" key="3">
    <source>
        <dbReference type="PROSITE-ProRule" id="PRU00176"/>
    </source>
</evidence>
<dbReference type="PROSITE" id="PS50102">
    <property type="entry name" value="RRM"/>
    <property type="match status" value="1"/>
</dbReference>